<evidence type="ECO:0000256" key="1">
    <source>
        <dbReference type="ARBA" id="ARBA00022692"/>
    </source>
</evidence>
<evidence type="ECO:0000256" key="4">
    <source>
        <dbReference type="ARBA" id="ARBA00023136"/>
    </source>
</evidence>
<keyword evidence="2" id="KW-0256">Endoplasmic reticulum</keyword>
<dbReference type="EMBL" id="GBGD01003643">
    <property type="protein sequence ID" value="JAC85246.1"/>
    <property type="molecule type" value="mRNA"/>
</dbReference>
<dbReference type="Pfam" id="PF09446">
    <property type="entry name" value="VMA21"/>
    <property type="match status" value="1"/>
</dbReference>
<evidence type="ECO:0000313" key="7">
    <source>
        <dbReference type="EMBL" id="JAC85246.1"/>
    </source>
</evidence>
<reference evidence="7" key="1">
    <citation type="journal article" date="2015" name="J. Med. Entomol.">
        <title>A Deep Insight Into the Sialotranscriptome of the Chagas Disease Vector, Panstrongylus megistus (Hemiptera: Heteroptera).</title>
        <authorList>
            <person name="Ribeiro J.M."/>
            <person name="Schwarz A."/>
            <person name="Francischetti I.M."/>
        </authorList>
    </citation>
    <scope>NUCLEOTIDE SEQUENCE</scope>
    <source>
        <tissue evidence="7">Salivary glands</tissue>
    </source>
</reference>
<sequence>ISQVDNDMSDFGIFKSVFYYCIIIIALPVLTFFGSKFFFFDGVMGLDNVPSNVYSAVLSIAVLHIALGLYIYKAYSESKPVMTKQD</sequence>
<protein>
    <submittedName>
        <fullName evidence="7">Putative vacuolar atpase assembly integral membrane protein vma21</fullName>
    </submittedName>
</protein>
<organism evidence="7">
    <name type="scientific">Panstrongylus megistus</name>
    <dbReference type="NCBI Taxonomy" id="65343"/>
    <lineage>
        <taxon>Eukaryota</taxon>
        <taxon>Metazoa</taxon>
        <taxon>Ecdysozoa</taxon>
        <taxon>Arthropoda</taxon>
        <taxon>Hexapoda</taxon>
        <taxon>Insecta</taxon>
        <taxon>Pterygota</taxon>
        <taxon>Neoptera</taxon>
        <taxon>Paraneoptera</taxon>
        <taxon>Hemiptera</taxon>
        <taxon>Heteroptera</taxon>
        <taxon>Panheteroptera</taxon>
        <taxon>Cimicomorpha</taxon>
        <taxon>Reduviidae</taxon>
        <taxon>Triatominae</taxon>
        <taxon>Panstrongylus</taxon>
    </lineage>
</organism>
<evidence type="ECO:0000256" key="2">
    <source>
        <dbReference type="ARBA" id="ARBA00022824"/>
    </source>
</evidence>
<feature type="transmembrane region" description="Helical" evidence="6">
    <location>
        <begin position="17"/>
        <end position="40"/>
    </location>
</feature>
<keyword evidence="4 6" id="KW-0472">Membrane</keyword>
<proteinExistence type="evidence at transcript level"/>
<evidence type="ECO:0000256" key="3">
    <source>
        <dbReference type="ARBA" id="ARBA00022989"/>
    </source>
</evidence>
<feature type="non-terminal residue" evidence="7">
    <location>
        <position position="1"/>
    </location>
</feature>
<feature type="transmembrane region" description="Helical" evidence="6">
    <location>
        <begin position="52"/>
        <end position="72"/>
    </location>
</feature>
<name>A0A069DNK7_9HEMI</name>
<dbReference type="AlphaFoldDB" id="A0A069DNK7"/>
<evidence type="ECO:0000256" key="5">
    <source>
        <dbReference type="ARBA" id="ARBA00023329"/>
    </source>
</evidence>
<keyword evidence="1 6" id="KW-0812">Transmembrane</keyword>
<dbReference type="InterPro" id="IPR019013">
    <property type="entry name" value="Vma21"/>
</dbReference>
<keyword evidence="5" id="KW-0968">Cytoplasmic vesicle</keyword>
<keyword evidence="3 6" id="KW-1133">Transmembrane helix</keyword>
<accession>A0A069DNK7</accession>
<dbReference type="GO" id="GO:0031410">
    <property type="term" value="C:cytoplasmic vesicle"/>
    <property type="evidence" value="ECO:0007669"/>
    <property type="project" value="UniProtKB-KW"/>
</dbReference>
<dbReference type="GO" id="GO:0070072">
    <property type="term" value="P:vacuolar proton-transporting V-type ATPase complex assembly"/>
    <property type="evidence" value="ECO:0007669"/>
    <property type="project" value="InterPro"/>
</dbReference>
<evidence type="ECO:0000256" key="6">
    <source>
        <dbReference type="SAM" id="Phobius"/>
    </source>
</evidence>